<comment type="cofactor">
    <cofactor evidence="5">
        <name>Fe(2+)</name>
        <dbReference type="ChEBI" id="CHEBI:29033"/>
    </cofactor>
    <text evidence="5">Binds 1 Fe(2+) ion.</text>
</comment>
<proteinExistence type="inferred from homology"/>
<evidence type="ECO:0000256" key="3">
    <source>
        <dbReference type="ARBA" id="ARBA00022801"/>
    </source>
</evidence>
<dbReference type="PIRSF" id="PIRSF004749">
    <property type="entry name" value="Pep_def"/>
    <property type="match status" value="1"/>
</dbReference>
<evidence type="ECO:0000256" key="5">
    <source>
        <dbReference type="HAMAP-Rule" id="MF_00163"/>
    </source>
</evidence>
<dbReference type="Pfam" id="PF01327">
    <property type="entry name" value="Pep_deformylase"/>
    <property type="match status" value="1"/>
</dbReference>
<comment type="caution">
    <text evidence="6">The sequence shown here is derived from an EMBL/GenBank/DDBJ whole genome shotgun (WGS) entry which is preliminary data.</text>
</comment>
<dbReference type="EC" id="3.5.1.88" evidence="5"/>
<dbReference type="HAMAP" id="MF_00163">
    <property type="entry name" value="Pep_deformylase"/>
    <property type="match status" value="1"/>
</dbReference>
<dbReference type="InterPro" id="IPR036821">
    <property type="entry name" value="Peptide_deformylase_sf"/>
</dbReference>
<comment type="function">
    <text evidence="5">Removes the formyl group from the N-terminal Met of newly synthesized proteins. Requires at least a dipeptide for an efficient rate of reaction. N-terminal L-methionine is a prerequisite for activity but the enzyme has broad specificity at other positions.</text>
</comment>
<name>A0A0W0WRZ5_9GAMM</name>
<evidence type="ECO:0000313" key="6">
    <source>
        <dbReference type="EMBL" id="KTD35069.1"/>
    </source>
</evidence>
<sequence length="174" mass="19554">MKALLSKNDPVLRQVAESILESEFGSIWLKELIQDLFNIMKERSAVGVAAPQIGVSKRVIVFSSAYTKRRNLEYPIPDTALINPSLKILSEGIQTGYEGCLNCGDIMGQVPRAMDIEYFGFDVDGNFISKKAYGLEARVLQHEIDHLNGYLFLDRIQDKKTLTTKSELQNKAQI</sequence>
<dbReference type="PANTHER" id="PTHR10458">
    <property type="entry name" value="PEPTIDE DEFORMYLASE"/>
    <property type="match status" value="1"/>
</dbReference>
<feature type="active site" evidence="5">
    <location>
        <position position="143"/>
    </location>
</feature>
<dbReference type="PRINTS" id="PR01576">
    <property type="entry name" value="PDEFORMYLASE"/>
</dbReference>
<keyword evidence="2 5" id="KW-0479">Metal-binding</keyword>
<dbReference type="NCBIfam" id="TIGR00079">
    <property type="entry name" value="pept_deformyl"/>
    <property type="match status" value="1"/>
</dbReference>
<accession>A0A0W0WRZ5</accession>
<feature type="binding site" evidence="5">
    <location>
        <position position="100"/>
    </location>
    <ligand>
        <name>Fe cation</name>
        <dbReference type="ChEBI" id="CHEBI:24875"/>
    </ligand>
</feature>
<keyword evidence="7" id="KW-1185">Reference proteome</keyword>
<feature type="binding site" evidence="5">
    <location>
        <position position="146"/>
    </location>
    <ligand>
        <name>Fe cation</name>
        <dbReference type="ChEBI" id="CHEBI:24875"/>
    </ligand>
</feature>
<gene>
    <name evidence="5" type="primary">def</name>
    <name evidence="6" type="ORF">Lnau_1959</name>
</gene>
<dbReference type="EMBL" id="LNYO01000017">
    <property type="protein sequence ID" value="KTD35069.1"/>
    <property type="molecule type" value="Genomic_DNA"/>
</dbReference>
<dbReference type="Proteomes" id="UP000054725">
    <property type="component" value="Unassembled WGS sequence"/>
</dbReference>
<dbReference type="InterPro" id="IPR023635">
    <property type="entry name" value="Peptide_deformylase"/>
</dbReference>
<dbReference type="STRING" id="45070.Lnau_1959"/>
<dbReference type="AlphaFoldDB" id="A0A0W0WRZ5"/>
<dbReference type="GO" id="GO:0046872">
    <property type="term" value="F:metal ion binding"/>
    <property type="evidence" value="ECO:0007669"/>
    <property type="project" value="UniProtKB-KW"/>
</dbReference>
<keyword evidence="3 5" id="KW-0378">Hydrolase</keyword>
<evidence type="ECO:0000256" key="1">
    <source>
        <dbReference type="ARBA" id="ARBA00010759"/>
    </source>
</evidence>
<keyword evidence="4 5" id="KW-0648">Protein biosynthesis</keyword>
<dbReference type="CDD" id="cd00487">
    <property type="entry name" value="Pep_deformylase"/>
    <property type="match status" value="1"/>
</dbReference>
<dbReference type="OrthoDB" id="9804313at2"/>
<dbReference type="PANTHER" id="PTHR10458:SF22">
    <property type="entry name" value="PEPTIDE DEFORMYLASE"/>
    <property type="match status" value="1"/>
</dbReference>
<dbReference type="GO" id="GO:0006412">
    <property type="term" value="P:translation"/>
    <property type="evidence" value="ECO:0007669"/>
    <property type="project" value="UniProtKB-UniRule"/>
</dbReference>
<dbReference type="PATRIC" id="fig|45070.6.peg.2063"/>
<dbReference type="GO" id="GO:0042586">
    <property type="term" value="F:peptide deformylase activity"/>
    <property type="evidence" value="ECO:0007669"/>
    <property type="project" value="UniProtKB-UniRule"/>
</dbReference>
<dbReference type="Gene3D" id="3.90.45.10">
    <property type="entry name" value="Peptide deformylase"/>
    <property type="match status" value="1"/>
</dbReference>
<evidence type="ECO:0000313" key="7">
    <source>
        <dbReference type="Proteomes" id="UP000054725"/>
    </source>
</evidence>
<comment type="similarity">
    <text evidence="1 5">Belongs to the polypeptide deformylase family.</text>
</comment>
<dbReference type="SUPFAM" id="SSF56420">
    <property type="entry name" value="Peptide deformylase"/>
    <property type="match status" value="1"/>
</dbReference>
<protein>
    <recommendedName>
        <fullName evidence="5">Peptide deformylase</fullName>
        <shortName evidence="5">PDF</shortName>
        <ecNumber evidence="5">3.5.1.88</ecNumber>
    </recommendedName>
    <alternativeName>
        <fullName evidence="5">Polypeptide deformylase</fullName>
    </alternativeName>
</protein>
<keyword evidence="5" id="KW-0408">Iron</keyword>
<dbReference type="FunFam" id="3.90.45.10:FF:000003">
    <property type="entry name" value="Peptide deformylase"/>
    <property type="match status" value="1"/>
</dbReference>
<evidence type="ECO:0000256" key="4">
    <source>
        <dbReference type="ARBA" id="ARBA00022917"/>
    </source>
</evidence>
<evidence type="ECO:0000256" key="2">
    <source>
        <dbReference type="ARBA" id="ARBA00022723"/>
    </source>
</evidence>
<feature type="binding site" evidence="5">
    <location>
        <position position="142"/>
    </location>
    <ligand>
        <name>Fe cation</name>
        <dbReference type="ChEBI" id="CHEBI:24875"/>
    </ligand>
</feature>
<dbReference type="RefSeq" id="WP_058504970.1">
    <property type="nucleotide sequence ID" value="NZ_CAAAIF010000010.1"/>
</dbReference>
<reference evidence="6 7" key="1">
    <citation type="submission" date="2015-11" db="EMBL/GenBank/DDBJ databases">
        <title>Genomic analysis of 38 Legionella species identifies large and diverse effector repertoires.</title>
        <authorList>
            <person name="Burstein D."/>
            <person name="Amaro F."/>
            <person name="Zusman T."/>
            <person name="Lifshitz Z."/>
            <person name="Cohen O."/>
            <person name="Gilbert J.A."/>
            <person name="Pupko T."/>
            <person name="Shuman H.A."/>
            <person name="Segal G."/>
        </authorList>
    </citation>
    <scope>NUCLEOTIDE SEQUENCE [LARGE SCALE GENOMIC DNA]</scope>
    <source>
        <strain evidence="6 7">ATCC 49506</strain>
    </source>
</reference>
<comment type="catalytic activity">
    <reaction evidence="5">
        <text>N-terminal N-formyl-L-methionyl-[peptide] + H2O = N-terminal L-methionyl-[peptide] + formate</text>
        <dbReference type="Rhea" id="RHEA:24420"/>
        <dbReference type="Rhea" id="RHEA-COMP:10639"/>
        <dbReference type="Rhea" id="RHEA-COMP:10640"/>
        <dbReference type="ChEBI" id="CHEBI:15377"/>
        <dbReference type="ChEBI" id="CHEBI:15740"/>
        <dbReference type="ChEBI" id="CHEBI:49298"/>
        <dbReference type="ChEBI" id="CHEBI:64731"/>
        <dbReference type="EC" id="3.5.1.88"/>
    </reaction>
</comment>
<dbReference type="NCBIfam" id="NF001159">
    <property type="entry name" value="PRK00150.1-3"/>
    <property type="match status" value="1"/>
</dbReference>
<organism evidence="6 7">
    <name type="scientific">Legionella nautarum</name>
    <dbReference type="NCBI Taxonomy" id="45070"/>
    <lineage>
        <taxon>Bacteria</taxon>
        <taxon>Pseudomonadati</taxon>
        <taxon>Pseudomonadota</taxon>
        <taxon>Gammaproteobacteria</taxon>
        <taxon>Legionellales</taxon>
        <taxon>Legionellaceae</taxon>
        <taxon>Legionella</taxon>
    </lineage>
</organism>